<dbReference type="NCBIfam" id="NF006771">
    <property type="entry name" value="PRK09290.1-5"/>
    <property type="match status" value="1"/>
</dbReference>
<sequence length="412" mass="45592">MESAVLKISRQRLNSYIEASAQIGKTENGGLYRLALTPQDQKIRDYFKNCLIEAGLEVKIDDFGNMYGWRQGENASLPPLVLGSHLDTQANGGKFDGVIGVMSALEIISTLNEQQITTEHPLVIVNFTNEEGARFAPPMLGSGGLTGELAKDFIYSIKDEEGVTFEEALEKINYKGNKEDRLTDWAYFMELHIEQGPTLDKEKIDIGVVEGIQGMSWLSVKVEGCTNHAGPTPMEDRQDALVSASKMVTNIYELAGEFSGLKTTVGKLNVFPNSPNVIPGVVEFNIDIRHENDHQRHMACKVLKERLSSIAFQYDTEVTIHTIWDNDAVLFDQDIINSVEASAEEMDYSYTKIFSGPGHDAKYMSAAGNSGMIFVPSTNGISHNEQEFTDEKLIAQGADVLLKSLLKLDKII</sequence>
<dbReference type="AlphaFoldDB" id="A0A510Y980"/>
<keyword evidence="2 5" id="KW-0378">Hydrolase</keyword>
<keyword evidence="3" id="KW-0862">Zinc</keyword>
<name>A0A510Y980_MARHA</name>
<dbReference type="PANTHER" id="PTHR32494:SF5">
    <property type="entry name" value="ALLANTOATE AMIDOHYDROLASE"/>
    <property type="match status" value="1"/>
</dbReference>
<feature type="binding site" evidence="3">
    <location>
        <position position="96"/>
    </location>
    <ligand>
        <name>Zn(2+)</name>
        <dbReference type="ChEBI" id="CHEBI:29105"/>
        <label>1</label>
    </ligand>
</feature>
<dbReference type="CDD" id="cd03884">
    <property type="entry name" value="M20_bAS"/>
    <property type="match status" value="1"/>
</dbReference>
<dbReference type="SUPFAM" id="SSF55031">
    <property type="entry name" value="Bacterial exopeptidase dimerisation domain"/>
    <property type="match status" value="1"/>
</dbReference>
<feature type="binding site" evidence="3">
    <location>
        <position position="131"/>
    </location>
    <ligand>
        <name>Zn(2+)</name>
        <dbReference type="ChEBI" id="CHEBI:29105"/>
        <label>2</label>
    </ligand>
</feature>
<dbReference type="Gene3D" id="3.30.70.360">
    <property type="match status" value="1"/>
</dbReference>
<dbReference type="RefSeq" id="WP_094908936.1">
    <property type="nucleotide sequence ID" value="NZ_BJUN01000022.1"/>
</dbReference>
<reference evidence="5 6" key="1">
    <citation type="submission" date="2019-07" db="EMBL/GenBank/DDBJ databases">
        <title>Whole genome shotgun sequence of Marinococcus halophilus NBRC 102359.</title>
        <authorList>
            <person name="Hosoyama A."/>
            <person name="Uohara A."/>
            <person name="Ohji S."/>
            <person name="Ichikawa N."/>
        </authorList>
    </citation>
    <scope>NUCLEOTIDE SEQUENCE [LARGE SCALE GENOMIC DNA]</scope>
    <source>
        <strain evidence="5 6">NBRC 102359</strain>
    </source>
</reference>
<dbReference type="InterPro" id="IPR002933">
    <property type="entry name" value="Peptidase_M20"/>
</dbReference>
<evidence type="ECO:0000256" key="2">
    <source>
        <dbReference type="ARBA" id="ARBA00022801"/>
    </source>
</evidence>
<keyword evidence="3" id="KW-0479">Metal-binding</keyword>
<dbReference type="Pfam" id="PF07687">
    <property type="entry name" value="M20_dimer"/>
    <property type="match status" value="1"/>
</dbReference>
<dbReference type="InterPro" id="IPR036264">
    <property type="entry name" value="Bact_exopeptidase_dim_dom"/>
</dbReference>
<evidence type="ECO:0000313" key="5">
    <source>
        <dbReference type="EMBL" id="GEK59930.1"/>
    </source>
</evidence>
<feature type="binding site" evidence="3">
    <location>
        <position position="383"/>
    </location>
    <ligand>
        <name>Zn(2+)</name>
        <dbReference type="ChEBI" id="CHEBI:29105"/>
        <label>2</label>
    </ligand>
</feature>
<dbReference type="EMBL" id="BJUN01000022">
    <property type="protein sequence ID" value="GEK59930.1"/>
    <property type="molecule type" value="Genomic_DNA"/>
</dbReference>
<feature type="binding site" evidence="3">
    <location>
        <position position="85"/>
    </location>
    <ligand>
        <name>Zn(2+)</name>
        <dbReference type="ChEBI" id="CHEBI:29105"/>
        <label>1</label>
    </ligand>
</feature>
<dbReference type="NCBIfam" id="NF006769">
    <property type="entry name" value="PRK09290.1-3"/>
    <property type="match status" value="1"/>
</dbReference>
<dbReference type="InterPro" id="IPR010158">
    <property type="entry name" value="Amidase_Cbmase"/>
</dbReference>
<feature type="binding site" evidence="3">
    <location>
        <position position="192"/>
    </location>
    <ligand>
        <name>Zn(2+)</name>
        <dbReference type="ChEBI" id="CHEBI:29105"/>
        <label>1</label>
    </ligand>
</feature>
<dbReference type="PIRSF" id="PIRSF001235">
    <property type="entry name" value="Amidase_carbamoylase"/>
    <property type="match status" value="1"/>
</dbReference>
<organism evidence="5 6">
    <name type="scientific">Marinococcus halophilus</name>
    <dbReference type="NCBI Taxonomy" id="1371"/>
    <lineage>
        <taxon>Bacteria</taxon>
        <taxon>Bacillati</taxon>
        <taxon>Bacillota</taxon>
        <taxon>Bacilli</taxon>
        <taxon>Bacillales</taxon>
        <taxon>Bacillaceae</taxon>
        <taxon>Marinococcus</taxon>
    </lineage>
</organism>
<dbReference type="Gene3D" id="3.40.630.10">
    <property type="entry name" value="Zn peptidases"/>
    <property type="match status" value="1"/>
</dbReference>
<keyword evidence="6" id="KW-1185">Reference proteome</keyword>
<dbReference type="InterPro" id="IPR011650">
    <property type="entry name" value="Peptidase_M20_dimer"/>
</dbReference>
<dbReference type="NCBIfam" id="TIGR01879">
    <property type="entry name" value="hydantase"/>
    <property type="match status" value="1"/>
</dbReference>
<protein>
    <submittedName>
        <fullName evidence="5">Zn-dependent hydrolase</fullName>
    </submittedName>
</protein>
<comment type="caution">
    <text evidence="5">The sequence shown here is derived from an EMBL/GenBank/DDBJ whole genome shotgun (WGS) entry which is preliminary data.</text>
</comment>
<dbReference type="Proteomes" id="UP000321051">
    <property type="component" value="Unassembled WGS sequence"/>
</dbReference>
<evidence type="ECO:0000256" key="3">
    <source>
        <dbReference type="PIRSR" id="PIRSR001235-1"/>
    </source>
</evidence>
<dbReference type="OrthoDB" id="9808195at2"/>
<evidence type="ECO:0000313" key="6">
    <source>
        <dbReference type="Proteomes" id="UP000321051"/>
    </source>
</evidence>
<accession>A0A510Y980</accession>
<comment type="cofactor">
    <cofactor evidence="3">
        <name>Zn(2+)</name>
        <dbReference type="ChEBI" id="CHEBI:29105"/>
    </cofactor>
    <text evidence="3">Binds 2 Zn(2+) ions per subunit.</text>
</comment>
<evidence type="ECO:0000256" key="1">
    <source>
        <dbReference type="ARBA" id="ARBA00006153"/>
    </source>
</evidence>
<dbReference type="SUPFAM" id="SSF53187">
    <property type="entry name" value="Zn-dependent exopeptidases"/>
    <property type="match status" value="1"/>
</dbReference>
<evidence type="ECO:0000259" key="4">
    <source>
        <dbReference type="Pfam" id="PF07687"/>
    </source>
</evidence>
<comment type="similarity">
    <text evidence="1">Belongs to the peptidase M20 family.</text>
</comment>
<dbReference type="GO" id="GO:0046872">
    <property type="term" value="F:metal ion binding"/>
    <property type="evidence" value="ECO:0007669"/>
    <property type="project" value="UniProtKB-KW"/>
</dbReference>
<feature type="domain" description="Peptidase M20 dimerisation" evidence="4">
    <location>
        <begin position="212"/>
        <end position="314"/>
    </location>
</feature>
<feature type="binding site" evidence="3">
    <location>
        <position position="96"/>
    </location>
    <ligand>
        <name>Zn(2+)</name>
        <dbReference type="ChEBI" id="CHEBI:29105"/>
        <label>2</label>
    </ligand>
</feature>
<proteinExistence type="inferred from homology"/>
<dbReference type="PANTHER" id="PTHR32494">
    <property type="entry name" value="ALLANTOATE DEIMINASE-RELATED"/>
    <property type="match status" value="1"/>
</dbReference>
<dbReference type="GO" id="GO:0016813">
    <property type="term" value="F:hydrolase activity, acting on carbon-nitrogen (but not peptide) bonds, in linear amidines"/>
    <property type="evidence" value="ECO:0007669"/>
    <property type="project" value="InterPro"/>
</dbReference>
<gene>
    <name evidence="5" type="primary">amaB</name>
    <name evidence="5" type="ORF">MHA01_28350</name>
</gene>
<dbReference type="Pfam" id="PF01546">
    <property type="entry name" value="Peptidase_M20"/>
    <property type="match status" value="1"/>
</dbReference>